<evidence type="ECO:0000256" key="1">
    <source>
        <dbReference type="ARBA" id="ARBA00007102"/>
    </source>
</evidence>
<evidence type="ECO:0000313" key="7">
    <source>
        <dbReference type="EMBL" id="MFC7191267.1"/>
    </source>
</evidence>
<dbReference type="SMART" id="SM01403">
    <property type="entry name" value="Ribosomal_S10"/>
    <property type="match status" value="1"/>
</dbReference>
<comment type="function">
    <text evidence="4">Involved in the binding of tRNA to the ribosomes.</text>
</comment>
<comment type="caution">
    <text evidence="7">The sequence shown here is derived from an EMBL/GenBank/DDBJ whole genome shotgun (WGS) entry which is preliminary data.</text>
</comment>
<sequence length="109" mass="12149">MTFVTTLRFTSGDRRVLDDVVNNIKQTAKRKGAELKGPHSKSPNAVRVPLSNCPGRDGGLIDSWRYTIYTRTIHIIGHSEFARATAGRDFPDDIHVEVDVERRTGAGRT</sequence>
<keyword evidence="3 4" id="KW-0687">Ribonucleoprotein</keyword>
<dbReference type="Gene3D" id="3.30.70.600">
    <property type="entry name" value="Ribosomal protein S10 domain"/>
    <property type="match status" value="1"/>
</dbReference>
<dbReference type="GO" id="GO:1990904">
    <property type="term" value="C:ribonucleoprotein complex"/>
    <property type="evidence" value="ECO:0007669"/>
    <property type="project" value="UniProtKB-KW"/>
</dbReference>
<dbReference type="InterPro" id="IPR027486">
    <property type="entry name" value="Ribosomal_uS10_dom"/>
</dbReference>
<dbReference type="GO" id="GO:0000049">
    <property type="term" value="F:tRNA binding"/>
    <property type="evidence" value="ECO:0007669"/>
    <property type="project" value="UniProtKB-UniRule"/>
</dbReference>
<dbReference type="Proteomes" id="UP001596417">
    <property type="component" value="Unassembled WGS sequence"/>
</dbReference>
<proteinExistence type="inferred from homology"/>
<dbReference type="GO" id="GO:0006412">
    <property type="term" value="P:translation"/>
    <property type="evidence" value="ECO:0007669"/>
    <property type="project" value="UniProtKB-UniRule"/>
</dbReference>
<name>A0ABD5YTI9_9EURY</name>
<dbReference type="Pfam" id="PF00338">
    <property type="entry name" value="Ribosomal_S10"/>
    <property type="match status" value="1"/>
</dbReference>
<dbReference type="GO" id="GO:0005840">
    <property type="term" value="C:ribosome"/>
    <property type="evidence" value="ECO:0007669"/>
    <property type="project" value="UniProtKB-KW"/>
</dbReference>
<dbReference type="AlphaFoldDB" id="A0ABD5YTI9"/>
<evidence type="ECO:0000256" key="3">
    <source>
        <dbReference type="ARBA" id="ARBA00023274"/>
    </source>
</evidence>
<evidence type="ECO:0000256" key="4">
    <source>
        <dbReference type="HAMAP-Rule" id="MF_00508"/>
    </source>
</evidence>
<evidence type="ECO:0000259" key="6">
    <source>
        <dbReference type="SMART" id="SM01403"/>
    </source>
</evidence>
<gene>
    <name evidence="4" type="primary">rps10</name>
    <name evidence="7" type="ORF">ACFQL7_16640</name>
</gene>
<keyword evidence="2 4" id="KW-0689">Ribosomal protein</keyword>
<evidence type="ECO:0000256" key="2">
    <source>
        <dbReference type="ARBA" id="ARBA00022980"/>
    </source>
</evidence>
<dbReference type="EMBL" id="JBHTAX010000001">
    <property type="protein sequence ID" value="MFC7191267.1"/>
    <property type="molecule type" value="Genomic_DNA"/>
</dbReference>
<dbReference type="InterPro" id="IPR001848">
    <property type="entry name" value="Ribosomal_uS10"/>
</dbReference>
<dbReference type="SUPFAM" id="SSF54999">
    <property type="entry name" value="Ribosomal protein S10"/>
    <property type="match status" value="1"/>
</dbReference>
<comment type="similarity">
    <text evidence="1 4">Belongs to the universal ribosomal protein uS10 family.</text>
</comment>
<evidence type="ECO:0000313" key="8">
    <source>
        <dbReference type="Proteomes" id="UP001596417"/>
    </source>
</evidence>
<feature type="region of interest" description="Disordered" evidence="5">
    <location>
        <begin position="28"/>
        <end position="51"/>
    </location>
</feature>
<dbReference type="HAMAP" id="MF_00508">
    <property type="entry name" value="Ribosomal_uS10"/>
    <property type="match status" value="1"/>
</dbReference>
<keyword evidence="8" id="KW-1185">Reference proteome</keyword>
<accession>A0ABD5YTI9</accession>
<protein>
    <recommendedName>
        <fullName evidence="4">Small ribosomal subunit protein uS10</fullName>
    </recommendedName>
</protein>
<feature type="domain" description="Small ribosomal subunit protein uS10" evidence="6">
    <location>
        <begin position="6"/>
        <end position="99"/>
    </location>
</feature>
<comment type="subunit">
    <text evidence="4">Part of the 30S ribosomal subunit.</text>
</comment>
<organism evidence="7 8">
    <name type="scientific">Halocatena marina</name>
    <dbReference type="NCBI Taxonomy" id="2934937"/>
    <lineage>
        <taxon>Archaea</taxon>
        <taxon>Methanobacteriati</taxon>
        <taxon>Methanobacteriota</taxon>
        <taxon>Stenosarchaea group</taxon>
        <taxon>Halobacteria</taxon>
        <taxon>Halobacteriales</taxon>
        <taxon>Natronomonadaceae</taxon>
        <taxon>Halocatena</taxon>
    </lineage>
</organism>
<dbReference type="RefSeq" id="WP_264555718.1">
    <property type="nucleotide sequence ID" value="NZ_CP109979.1"/>
</dbReference>
<dbReference type="InterPro" id="IPR036838">
    <property type="entry name" value="Ribosomal_uS10_dom_sf"/>
</dbReference>
<reference evidence="7 8" key="1">
    <citation type="journal article" date="2019" name="Int. J. Syst. Evol. Microbiol.">
        <title>The Global Catalogue of Microorganisms (GCM) 10K type strain sequencing project: providing services to taxonomists for standard genome sequencing and annotation.</title>
        <authorList>
            <consortium name="The Broad Institute Genomics Platform"/>
            <consortium name="The Broad Institute Genome Sequencing Center for Infectious Disease"/>
            <person name="Wu L."/>
            <person name="Ma J."/>
        </authorList>
    </citation>
    <scope>NUCLEOTIDE SEQUENCE [LARGE SCALE GENOMIC DNA]</scope>
    <source>
        <strain evidence="7 8">RDMS1</strain>
    </source>
</reference>
<evidence type="ECO:0000256" key="5">
    <source>
        <dbReference type="SAM" id="MobiDB-lite"/>
    </source>
</evidence>
<dbReference type="GeneID" id="76200986"/>